<reference evidence="1 2" key="1">
    <citation type="journal article" date="2014" name="Curr. Biol.">
        <title>The genome of the clonal raider ant Cerapachys biroi.</title>
        <authorList>
            <person name="Oxley P.R."/>
            <person name="Ji L."/>
            <person name="Fetter-Pruneda I."/>
            <person name="McKenzie S.K."/>
            <person name="Li C."/>
            <person name="Hu H."/>
            <person name="Zhang G."/>
            <person name="Kronauer D.J."/>
        </authorList>
    </citation>
    <scope>NUCLEOTIDE SEQUENCE [LARGE SCALE GENOMIC DNA]</scope>
</reference>
<sequence>MRARVTRCVTDAVVEGDPGVTPEPYHPKLPISGLIGNFIKTQIQQNYSCGVLRLYCSIKLTKVQNIANGRDVEIRNIKALLAIIHEK</sequence>
<proteinExistence type="predicted"/>
<dbReference type="Proteomes" id="UP000053097">
    <property type="component" value="Unassembled WGS sequence"/>
</dbReference>
<dbReference type="EMBL" id="KK107921">
    <property type="protein sequence ID" value="EZA47239.1"/>
    <property type="molecule type" value="Genomic_DNA"/>
</dbReference>
<accession>A0A026VWL8</accession>
<gene>
    <name evidence="1" type="ORF">X777_16501</name>
</gene>
<evidence type="ECO:0000313" key="2">
    <source>
        <dbReference type="Proteomes" id="UP000053097"/>
    </source>
</evidence>
<keyword evidence="2" id="KW-1185">Reference proteome</keyword>
<protein>
    <submittedName>
        <fullName evidence="1">Uncharacterized protein</fullName>
    </submittedName>
</protein>
<organism evidence="1 2">
    <name type="scientific">Ooceraea biroi</name>
    <name type="common">Clonal raider ant</name>
    <name type="synonym">Cerapachys biroi</name>
    <dbReference type="NCBI Taxonomy" id="2015173"/>
    <lineage>
        <taxon>Eukaryota</taxon>
        <taxon>Metazoa</taxon>
        <taxon>Ecdysozoa</taxon>
        <taxon>Arthropoda</taxon>
        <taxon>Hexapoda</taxon>
        <taxon>Insecta</taxon>
        <taxon>Pterygota</taxon>
        <taxon>Neoptera</taxon>
        <taxon>Endopterygota</taxon>
        <taxon>Hymenoptera</taxon>
        <taxon>Apocrita</taxon>
        <taxon>Aculeata</taxon>
        <taxon>Formicoidea</taxon>
        <taxon>Formicidae</taxon>
        <taxon>Dorylinae</taxon>
        <taxon>Ooceraea</taxon>
    </lineage>
</organism>
<evidence type="ECO:0000313" key="1">
    <source>
        <dbReference type="EMBL" id="EZA47239.1"/>
    </source>
</evidence>
<name>A0A026VWL8_OOCBI</name>
<dbReference type="AlphaFoldDB" id="A0A026VWL8"/>